<dbReference type="CDD" id="cd00761">
    <property type="entry name" value="Glyco_tranf_GTA_type"/>
    <property type="match status" value="1"/>
</dbReference>
<dbReference type="Proteomes" id="UP000613266">
    <property type="component" value="Unassembled WGS sequence"/>
</dbReference>
<organism evidence="2 3">
    <name type="scientific">Inhella proteolytica</name>
    <dbReference type="NCBI Taxonomy" id="2795029"/>
    <lineage>
        <taxon>Bacteria</taxon>
        <taxon>Pseudomonadati</taxon>
        <taxon>Pseudomonadota</taxon>
        <taxon>Betaproteobacteria</taxon>
        <taxon>Burkholderiales</taxon>
        <taxon>Sphaerotilaceae</taxon>
        <taxon>Inhella</taxon>
    </lineage>
</organism>
<dbReference type="InterPro" id="IPR029044">
    <property type="entry name" value="Nucleotide-diphossugar_trans"/>
</dbReference>
<sequence length="231" mass="26491">MTQLSLITHVYNAQAAVDRQVAGWRQLPAELRAELEFIVVDDFSDQPLTVDRGDLNLRLFRVDDDIPWNMPGCRNLAALQSDSPWLLYFDVDNVLAPADLARLVGVLGRLNPRTLYVFRRVFQGQELEPHINSFLIRRQGFFRTGGYDEDFSGHYGFEDVLFRQLWRQQVGPEVLLTDMAFEQMELQTQGMSRDTKRNQALIQYKAAIGWPKAKNLVRFGWTEVGAAPVST</sequence>
<proteinExistence type="predicted"/>
<comment type="caution">
    <text evidence="2">The sequence shown here is derived from an EMBL/GenBank/DDBJ whole genome shotgun (WGS) entry which is preliminary data.</text>
</comment>
<dbReference type="SUPFAM" id="SSF53448">
    <property type="entry name" value="Nucleotide-diphospho-sugar transferases"/>
    <property type="match status" value="1"/>
</dbReference>
<dbReference type="InterPro" id="IPR001173">
    <property type="entry name" value="Glyco_trans_2-like"/>
</dbReference>
<dbReference type="AlphaFoldDB" id="A0A931J587"/>
<reference evidence="2" key="1">
    <citation type="submission" date="2020-12" db="EMBL/GenBank/DDBJ databases">
        <title>The genome sequence of Inhella sp. 1Y17.</title>
        <authorList>
            <person name="Liu Y."/>
        </authorList>
    </citation>
    <scope>NUCLEOTIDE SEQUENCE</scope>
    <source>
        <strain evidence="2">1Y17</strain>
    </source>
</reference>
<keyword evidence="3" id="KW-1185">Reference proteome</keyword>
<gene>
    <name evidence="2" type="ORF">I7X39_05745</name>
</gene>
<protein>
    <submittedName>
        <fullName evidence="2">Glycosyltransferase</fullName>
    </submittedName>
</protein>
<dbReference type="Gene3D" id="3.90.550.10">
    <property type="entry name" value="Spore Coat Polysaccharide Biosynthesis Protein SpsA, Chain A"/>
    <property type="match status" value="1"/>
</dbReference>
<feature type="domain" description="Glycosyltransferase 2-like" evidence="1">
    <location>
        <begin position="5"/>
        <end position="137"/>
    </location>
</feature>
<dbReference type="RefSeq" id="WP_198110025.1">
    <property type="nucleotide sequence ID" value="NZ_JAEDAK010000003.1"/>
</dbReference>
<dbReference type="Pfam" id="PF00535">
    <property type="entry name" value="Glycos_transf_2"/>
    <property type="match status" value="1"/>
</dbReference>
<evidence type="ECO:0000313" key="2">
    <source>
        <dbReference type="EMBL" id="MBH9576405.1"/>
    </source>
</evidence>
<dbReference type="EMBL" id="JAEDAK010000003">
    <property type="protein sequence ID" value="MBH9576405.1"/>
    <property type="molecule type" value="Genomic_DNA"/>
</dbReference>
<evidence type="ECO:0000259" key="1">
    <source>
        <dbReference type="Pfam" id="PF00535"/>
    </source>
</evidence>
<accession>A0A931J587</accession>
<evidence type="ECO:0000313" key="3">
    <source>
        <dbReference type="Proteomes" id="UP000613266"/>
    </source>
</evidence>
<name>A0A931J587_9BURK</name>